<dbReference type="SUPFAM" id="SSF52833">
    <property type="entry name" value="Thioredoxin-like"/>
    <property type="match status" value="1"/>
</dbReference>
<sequence>MAHVEPAALTARRRSWRSPHQLFFLVIGAFLLSRRGVLAPVLSVGQESQLLQEVEQKVKGSKVFLVSKAYCPFCQKAKEVLSSLGVAFDLLELVDVNKQPLVDDPEAVLDYMQRITGARTVPRLFIAGKFIGGCDDMIHMAQSGELQKRLKDAGAI</sequence>
<dbReference type="PANTHER" id="PTHR46185">
    <property type="entry name" value="GLUTAREDOXIN-1"/>
    <property type="match status" value="1"/>
</dbReference>
<dbReference type="PANTHER" id="PTHR46185:SF1">
    <property type="entry name" value="GLUTAREDOXIN-1"/>
    <property type="match status" value="1"/>
</dbReference>
<keyword evidence="2" id="KW-1185">Reference proteome</keyword>
<proteinExistence type="predicted"/>
<dbReference type="InterPro" id="IPR036249">
    <property type="entry name" value="Thioredoxin-like_sf"/>
</dbReference>
<accession>A0ABP0M790</accession>
<dbReference type="PRINTS" id="PR00160">
    <property type="entry name" value="GLUTAREDOXIN"/>
</dbReference>
<dbReference type="InterPro" id="IPR014025">
    <property type="entry name" value="Glutaredoxin_subgr"/>
</dbReference>
<gene>
    <name evidence="1" type="ORF">SCF082_LOCUS26339</name>
</gene>
<dbReference type="Proteomes" id="UP001642464">
    <property type="component" value="Unassembled WGS sequence"/>
</dbReference>
<protein>
    <submittedName>
        <fullName evidence="1">Glutaredoxin-1 (Thioltransferase-1) (TTase-1)</fullName>
    </submittedName>
</protein>
<comment type="caution">
    <text evidence="1">The sequence shown here is derived from an EMBL/GenBank/DDBJ whole genome shotgun (WGS) entry which is preliminary data.</text>
</comment>
<dbReference type="Pfam" id="PF00462">
    <property type="entry name" value="Glutaredoxin"/>
    <property type="match status" value="1"/>
</dbReference>
<dbReference type="InterPro" id="IPR047185">
    <property type="entry name" value="GLRX1"/>
</dbReference>
<dbReference type="Gene3D" id="3.40.30.10">
    <property type="entry name" value="Glutaredoxin"/>
    <property type="match status" value="1"/>
</dbReference>
<name>A0ABP0M790_9DINO</name>
<dbReference type="PROSITE" id="PS51354">
    <property type="entry name" value="GLUTAREDOXIN_2"/>
    <property type="match status" value="1"/>
</dbReference>
<dbReference type="CDD" id="cd03419">
    <property type="entry name" value="GRX_GRXh_1_2_like"/>
    <property type="match status" value="1"/>
</dbReference>
<dbReference type="EMBL" id="CAXAMM010020001">
    <property type="protein sequence ID" value="CAK9046926.1"/>
    <property type="molecule type" value="Genomic_DNA"/>
</dbReference>
<reference evidence="1 2" key="1">
    <citation type="submission" date="2024-02" db="EMBL/GenBank/DDBJ databases">
        <authorList>
            <person name="Chen Y."/>
            <person name="Shah S."/>
            <person name="Dougan E. K."/>
            <person name="Thang M."/>
            <person name="Chan C."/>
        </authorList>
    </citation>
    <scope>NUCLEOTIDE SEQUENCE [LARGE SCALE GENOMIC DNA]</scope>
</reference>
<evidence type="ECO:0000313" key="1">
    <source>
        <dbReference type="EMBL" id="CAK9046926.1"/>
    </source>
</evidence>
<dbReference type="InterPro" id="IPR002109">
    <property type="entry name" value="Glutaredoxin"/>
</dbReference>
<organism evidence="1 2">
    <name type="scientific">Durusdinium trenchii</name>
    <dbReference type="NCBI Taxonomy" id="1381693"/>
    <lineage>
        <taxon>Eukaryota</taxon>
        <taxon>Sar</taxon>
        <taxon>Alveolata</taxon>
        <taxon>Dinophyceae</taxon>
        <taxon>Suessiales</taxon>
        <taxon>Symbiodiniaceae</taxon>
        <taxon>Durusdinium</taxon>
    </lineage>
</organism>
<evidence type="ECO:0000313" key="2">
    <source>
        <dbReference type="Proteomes" id="UP001642464"/>
    </source>
</evidence>